<protein>
    <submittedName>
        <fullName evidence="2">Uncharacterized protein</fullName>
    </submittedName>
</protein>
<dbReference type="InParanoid" id="G0MW24"/>
<feature type="compositionally biased region" description="Polar residues" evidence="1">
    <location>
        <begin position="7"/>
        <end position="19"/>
    </location>
</feature>
<evidence type="ECO:0000313" key="3">
    <source>
        <dbReference type="Proteomes" id="UP000008068"/>
    </source>
</evidence>
<evidence type="ECO:0000313" key="2">
    <source>
        <dbReference type="EMBL" id="EGT45273.1"/>
    </source>
</evidence>
<accession>G0MW24</accession>
<reference evidence="3" key="1">
    <citation type="submission" date="2011-07" db="EMBL/GenBank/DDBJ databases">
        <authorList>
            <consortium name="Caenorhabditis brenneri Sequencing and Analysis Consortium"/>
            <person name="Wilson R.K."/>
        </authorList>
    </citation>
    <scope>NUCLEOTIDE SEQUENCE [LARGE SCALE GENOMIC DNA]</scope>
    <source>
        <strain evidence="3">PB2801</strain>
    </source>
</reference>
<dbReference type="EMBL" id="GL379815">
    <property type="protein sequence ID" value="EGT45273.1"/>
    <property type="molecule type" value="Genomic_DNA"/>
</dbReference>
<dbReference type="AlphaFoldDB" id="G0MW24"/>
<name>G0MW24_CAEBE</name>
<proteinExistence type="predicted"/>
<sequence>MCRLIGSNESNGRTTTENPDLSEFDAEKKKDDDIRTGRCRNCYGRDQVSINAKNPCKKTSIFIDMTE</sequence>
<keyword evidence="3" id="KW-1185">Reference proteome</keyword>
<dbReference type="Proteomes" id="UP000008068">
    <property type="component" value="Unassembled WGS sequence"/>
</dbReference>
<evidence type="ECO:0000256" key="1">
    <source>
        <dbReference type="SAM" id="MobiDB-lite"/>
    </source>
</evidence>
<dbReference type="HOGENOM" id="CLU_2814696_0_0_1"/>
<organism evidence="3">
    <name type="scientific">Caenorhabditis brenneri</name>
    <name type="common">Nematode worm</name>
    <dbReference type="NCBI Taxonomy" id="135651"/>
    <lineage>
        <taxon>Eukaryota</taxon>
        <taxon>Metazoa</taxon>
        <taxon>Ecdysozoa</taxon>
        <taxon>Nematoda</taxon>
        <taxon>Chromadorea</taxon>
        <taxon>Rhabditida</taxon>
        <taxon>Rhabditina</taxon>
        <taxon>Rhabditomorpha</taxon>
        <taxon>Rhabditoidea</taxon>
        <taxon>Rhabditidae</taxon>
        <taxon>Peloderinae</taxon>
        <taxon>Caenorhabditis</taxon>
    </lineage>
</organism>
<feature type="region of interest" description="Disordered" evidence="1">
    <location>
        <begin position="1"/>
        <end position="32"/>
    </location>
</feature>
<gene>
    <name evidence="2" type="ORF">CAEBREN_30506</name>
</gene>